<feature type="region of interest" description="Disordered" evidence="1">
    <location>
        <begin position="791"/>
        <end position="837"/>
    </location>
</feature>
<feature type="compositionally biased region" description="Polar residues" evidence="1">
    <location>
        <begin position="490"/>
        <end position="506"/>
    </location>
</feature>
<proteinExistence type="predicted"/>
<dbReference type="AlphaFoldDB" id="A0A6A6GWM8"/>
<feature type="region of interest" description="Disordered" evidence="1">
    <location>
        <begin position="421"/>
        <end position="449"/>
    </location>
</feature>
<feature type="compositionally biased region" description="Basic and acidic residues" evidence="1">
    <location>
        <begin position="591"/>
        <end position="605"/>
    </location>
</feature>
<feature type="region of interest" description="Disordered" evidence="1">
    <location>
        <begin position="477"/>
        <end position="509"/>
    </location>
</feature>
<dbReference type="EMBL" id="ML991850">
    <property type="protein sequence ID" value="KAF2229991.1"/>
    <property type="molecule type" value="Genomic_DNA"/>
</dbReference>
<feature type="compositionally biased region" description="Polar residues" evidence="1">
    <location>
        <begin position="267"/>
        <end position="283"/>
    </location>
</feature>
<feature type="compositionally biased region" description="Polar residues" evidence="1">
    <location>
        <begin position="528"/>
        <end position="538"/>
    </location>
</feature>
<feature type="compositionally biased region" description="Polar residues" evidence="1">
    <location>
        <begin position="421"/>
        <end position="436"/>
    </location>
</feature>
<feature type="compositionally biased region" description="Polar residues" evidence="1">
    <location>
        <begin position="128"/>
        <end position="142"/>
    </location>
</feature>
<feature type="region of interest" description="Disordered" evidence="1">
    <location>
        <begin position="963"/>
        <end position="988"/>
    </location>
</feature>
<feature type="compositionally biased region" description="Polar residues" evidence="1">
    <location>
        <begin position="341"/>
        <end position="354"/>
    </location>
</feature>
<feature type="compositionally biased region" description="Basic and acidic residues" evidence="1">
    <location>
        <begin position="686"/>
        <end position="697"/>
    </location>
</feature>
<feature type="region of interest" description="Disordered" evidence="1">
    <location>
        <begin position="234"/>
        <end position="359"/>
    </location>
</feature>
<feature type="region of interest" description="Disordered" evidence="1">
    <location>
        <begin position="117"/>
        <end position="142"/>
    </location>
</feature>
<organism evidence="2 3">
    <name type="scientific">Viridothelium virens</name>
    <name type="common">Speckled blister lichen</name>
    <name type="synonym">Trypethelium virens</name>
    <dbReference type="NCBI Taxonomy" id="1048519"/>
    <lineage>
        <taxon>Eukaryota</taxon>
        <taxon>Fungi</taxon>
        <taxon>Dikarya</taxon>
        <taxon>Ascomycota</taxon>
        <taxon>Pezizomycotina</taxon>
        <taxon>Dothideomycetes</taxon>
        <taxon>Dothideomycetes incertae sedis</taxon>
        <taxon>Trypetheliales</taxon>
        <taxon>Trypetheliaceae</taxon>
        <taxon>Viridothelium</taxon>
    </lineage>
</organism>
<feature type="compositionally biased region" description="Basic residues" evidence="1">
    <location>
        <begin position="1101"/>
        <end position="1121"/>
    </location>
</feature>
<feature type="compositionally biased region" description="Basic and acidic residues" evidence="1">
    <location>
        <begin position="316"/>
        <end position="339"/>
    </location>
</feature>
<name>A0A6A6GWM8_VIRVR</name>
<feature type="region of interest" description="Disordered" evidence="1">
    <location>
        <begin position="683"/>
        <end position="778"/>
    </location>
</feature>
<evidence type="ECO:0000313" key="2">
    <source>
        <dbReference type="EMBL" id="KAF2229991.1"/>
    </source>
</evidence>
<evidence type="ECO:0000313" key="3">
    <source>
        <dbReference type="Proteomes" id="UP000800092"/>
    </source>
</evidence>
<feature type="compositionally biased region" description="Polar residues" evidence="1">
    <location>
        <begin position="572"/>
        <end position="590"/>
    </location>
</feature>
<feature type="compositionally biased region" description="Basic and acidic residues" evidence="1">
    <location>
        <begin position="1077"/>
        <end position="1087"/>
    </location>
</feature>
<sequence>MASRFCCAEECRSDSPPLPNARVSPVRTQQSPVASVPYAPLGTGPYFPSLRTTDLNDLRAIFENATAEENSPEVANSYFLRDLYTSPRKAPIPPQRSVSRQLRKKLSKRSINSSLIALAGPKRKTQPTKENTQSASLAPRNRTTLEPLLSDMMAHGESYDQDATEFQIPRKHSLRTYQPCPELPDCHAIRNNHHSVMHSFEWMGPLFDGHHHADKRHLPIAATIETGDVLLLPSPRPSSSVPNLLAASDLRRRRSPARSSRSESDIHNPNSAVTKRTSSGSRPKNTRFWGISTDCRPRQKHHRIGDLYSDISRGANDTKDARKAMHQECHTSHHSDPRSQEPASIGNSTSQLATESERIPSAAQRFRARLDSNFQLNDPEKLCQPNILYSDVDGLPLINCTSQGSSGTSFHLQNMEISQRLRSSSNASDNVSFVTRRTNRRSQHSCTPSNVAYSSGVQVDGTRYGHMFRSGFASTKAPGYWSTTNRDETSSLYSSRPNSNVASPRPSTMHLPYSISRELRTPTVLSPSFATAESQIEEPSQVGENKAGNSKKPDVDPAIHSTAISDGADSPVANQTQRSQASSSNLSRTSKFVEDLDALDDKPVRSDPLQEPSAKKKRSGLNFFHFSRTGNRSFRYKILSFDGPADDSDQMPKNSIPLLPSHDEASEMWERALKAHANEKAAMWLKPDDHRGDLVSKRERRHSNSRSHASSNVHPSHQASAFYTPAHDSLDVDPFDNSKRRSSTPNLLKVPSATYVTQEQERAARHAGHPPTDSPNRQSLELSAWERFPSHTRPQRCGSAGPDDNVFPRDFGLSPFEETGEAQSEVAPDVQDPTNPDIKRFKKRISFGSRSGKSGKSIRRMKIGLPKSHSLNFGRKVLKHYASFFKPQSHEFFHYGHGHRSSVSTGGALENPELEIIRPVLPTFPDNKARNTEDHRDRDIELKTLDSSDTNIRKGKVKAVDGAWESTLQKGSAGQGKSTTEPTTGDDIEESLPFLGEIVTAGDSSGLDCEHFSDLEDSLQLSRSRVSSRKRKRLPSSQSEPVVDRKTSTRITSVASAWSKVYEDCVDHNLLQNRHTSHDDTIEEEAKGPLTYSACNSARNPKAKRNVHGSNKRTRGNRARRSSSGSGKRDAGPSRDTPSPPRTRNAKRLPLAPLKQGRIPLSSSDHERSRSPEDLAASWQTKGPALASSASAPILGKSEASFVEALKRNERIEKESVLQTAEELIV</sequence>
<dbReference type="Proteomes" id="UP000800092">
    <property type="component" value="Unassembled WGS sequence"/>
</dbReference>
<feature type="compositionally biased region" description="Polar residues" evidence="1">
    <location>
        <begin position="966"/>
        <end position="983"/>
    </location>
</feature>
<feature type="region of interest" description="Disordered" evidence="1">
    <location>
        <begin position="1077"/>
        <end position="1192"/>
    </location>
</feature>
<feature type="region of interest" description="Disordered" evidence="1">
    <location>
        <begin position="528"/>
        <end position="617"/>
    </location>
</feature>
<accession>A0A6A6GWM8</accession>
<protein>
    <submittedName>
        <fullName evidence="2">Uncharacterized protein</fullName>
    </submittedName>
</protein>
<evidence type="ECO:0000256" key="1">
    <source>
        <dbReference type="SAM" id="MobiDB-lite"/>
    </source>
</evidence>
<reference evidence="2" key="1">
    <citation type="journal article" date="2020" name="Stud. Mycol.">
        <title>101 Dothideomycetes genomes: a test case for predicting lifestyles and emergence of pathogens.</title>
        <authorList>
            <person name="Haridas S."/>
            <person name="Albert R."/>
            <person name="Binder M."/>
            <person name="Bloem J."/>
            <person name="Labutti K."/>
            <person name="Salamov A."/>
            <person name="Andreopoulos B."/>
            <person name="Baker S."/>
            <person name="Barry K."/>
            <person name="Bills G."/>
            <person name="Bluhm B."/>
            <person name="Cannon C."/>
            <person name="Castanera R."/>
            <person name="Culley D."/>
            <person name="Daum C."/>
            <person name="Ezra D."/>
            <person name="Gonzalez J."/>
            <person name="Henrissat B."/>
            <person name="Kuo A."/>
            <person name="Liang C."/>
            <person name="Lipzen A."/>
            <person name="Lutzoni F."/>
            <person name="Magnuson J."/>
            <person name="Mondo S."/>
            <person name="Nolan M."/>
            <person name="Ohm R."/>
            <person name="Pangilinan J."/>
            <person name="Park H.-J."/>
            <person name="Ramirez L."/>
            <person name="Alfaro M."/>
            <person name="Sun H."/>
            <person name="Tritt A."/>
            <person name="Yoshinaga Y."/>
            <person name="Zwiers L.-H."/>
            <person name="Turgeon B."/>
            <person name="Goodwin S."/>
            <person name="Spatafora J."/>
            <person name="Crous P."/>
            <person name="Grigoriev I."/>
        </authorList>
    </citation>
    <scope>NUCLEOTIDE SEQUENCE</scope>
    <source>
        <strain evidence="2">Tuck. ex Michener</strain>
    </source>
</reference>
<feature type="compositionally biased region" description="Basic and acidic residues" evidence="1">
    <location>
        <begin position="1164"/>
        <end position="1173"/>
    </location>
</feature>
<dbReference type="OrthoDB" id="3437384at2759"/>
<gene>
    <name evidence="2" type="ORF">EV356DRAFT_580429</name>
</gene>
<keyword evidence="3" id="KW-1185">Reference proteome</keyword>
<feature type="region of interest" description="Disordered" evidence="1">
    <location>
        <begin position="1023"/>
        <end position="1049"/>
    </location>
</feature>
<feature type="compositionally biased region" description="Low complexity" evidence="1">
    <location>
        <begin position="234"/>
        <end position="248"/>
    </location>
</feature>